<dbReference type="GO" id="GO:0005737">
    <property type="term" value="C:cytoplasm"/>
    <property type="evidence" value="ECO:0007669"/>
    <property type="project" value="UniProtKB-SubCell"/>
</dbReference>
<dbReference type="HAMAP" id="MF_00040">
    <property type="entry name" value="RRF"/>
    <property type="match status" value="1"/>
</dbReference>
<dbReference type="Pfam" id="PF01765">
    <property type="entry name" value="RRF"/>
    <property type="match status" value="1"/>
</dbReference>
<comment type="similarity">
    <text evidence="2 5">Belongs to the RRF family.</text>
</comment>
<evidence type="ECO:0000256" key="3">
    <source>
        <dbReference type="ARBA" id="ARBA00022490"/>
    </source>
</evidence>
<dbReference type="InterPro" id="IPR023584">
    <property type="entry name" value="Ribosome_recyc_fac_dom"/>
</dbReference>
<dbReference type="GO" id="GO:0006415">
    <property type="term" value="P:translational termination"/>
    <property type="evidence" value="ECO:0007669"/>
    <property type="project" value="UniProtKB-UniRule"/>
</dbReference>
<gene>
    <name evidence="5 7" type="primary">frr</name>
    <name evidence="7" type="ORF">R0G89_01015</name>
    <name evidence="8" type="ORF">R0H03_03150</name>
</gene>
<evidence type="ECO:0000256" key="5">
    <source>
        <dbReference type="HAMAP-Rule" id="MF_00040"/>
    </source>
</evidence>
<comment type="caution">
    <text evidence="7">The sequence shown here is derived from an EMBL/GenBank/DDBJ whole genome shotgun (WGS) entry which is preliminary data.</text>
</comment>
<keyword evidence="4 5" id="KW-0648">Protein biosynthesis</keyword>
<evidence type="ECO:0000259" key="6">
    <source>
        <dbReference type="Pfam" id="PF01765"/>
    </source>
</evidence>
<dbReference type="EMBL" id="JAWJAV010000001">
    <property type="protein sequence ID" value="MDV2620317.1"/>
    <property type="molecule type" value="Genomic_DNA"/>
</dbReference>
<comment type="subcellular location">
    <subcellularLocation>
        <location evidence="1 5">Cytoplasm</location>
    </subcellularLocation>
</comment>
<dbReference type="Proteomes" id="UP001280415">
    <property type="component" value="Unassembled WGS sequence"/>
</dbReference>
<dbReference type="GO" id="GO:0043023">
    <property type="term" value="F:ribosomal large subunit binding"/>
    <property type="evidence" value="ECO:0007669"/>
    <property type="project" value="TreeGrafter"/>
</dbReference>
<dbReference type="CDD" id="cd00520">
    <property type="entry name" value="RRF"/>
    <property type="match status" value="1"/>
</dbReference>
<evidence type="ECO:0000313" key="8">
    <source>
        <dbReference type="EMBL" id="MDV2910860.1"/>
    </source>
</evidence>
<reference evidence="7" key="1">
    <citation type="journal article" date="2023" name="PeerJ">
        <title>Selection and evaluation of lactic acid bacteria from chicken feces in Thailand as potential probiotics.</title>
        <authorList>
            <person name="Khurajog B."/>
            <person name="Disastra Y."/>
            <person name="Lawwyne L.D."/>
            <person name="Sirichokchatchawan W."/>
            <person name="Niyomtham W."/>
            <person name="Yindee J."/>
            <person name="Hampson D.J."/>
            <person name="Prapasarakul N."/>
        </authorList>
    </citation>
    <scope>NUCLEOTIDE SEQUENCE</scope>
    <source>
        <strain evidence="8">BF14</strain>
        <strain evidence="7">BF9</strain>
    </source>
</reference>
<dbReference type="GeneID" id="57365812"/>
<dbReference type="AlphaFoldDB" id="A0AAP3XAA7"/>
<reference evidence="7" key="2">
    <citation type="submission" date="2023-10" db="EMBL/GenBank/DDBJ databases">
        <authorList>
            <person name="Khurajog B."/>
        </authorList>
    </citation>
    <scope>NUCLEOTIDE SEQUENCE</scope>
    <source>
        <strain evidence="8">BF14</strain>
        <strain evidence="7">BF9</strain>
    </source>
</reference>
<dbReference type="NCBIfam" id="TIGR00496">
    <property type="entry name" value="frr"/>
    <property type="match status" value="1"/>
</dbReference>
<evidence type="ECO:0000256" key="1">
    <source>
        <dbReference type="ARBA" id="ARBA00004496"/>
    </source>
</evidence>
<dbReference type="FunFam" id="3.30.1360.40:FF:000001">
    <property type="entry name" value="Ribosome-recycling factor"/>
    <property type="match status" value="1"/>
</dbReference>
<dbReference type="Proteomes" id="UP001280897">
    <property type="component" value="Unassembled WGS sequence"/>
</dbReference>
<evidence type="ECO:0000256" key="2">
    <source>
        <dbReference type="ARBA" id="ARBA00005912"/>
    </source>
</evidence>
<dbReference type="KEGG" id="paci:A4V11_01340"/>
<dbReference type="PANTHER" id="PTHR20982:SF3">
    <property type="entry name" value="MITOCHONDRIAL RIBOSOME RECYCLING FACTOR PSEUDO 1"/>
    <property type="match status" value="1"/>
</dbReference>
<comment type="function">
    <text evidence="5">Responsible for the release of ribosomes from messenger RNA at the termination of protein biosynthesis. May increase the efficiency of translation by recycling ribosomes from one round of translation to another.</text>
</comment>
<dbReference type="EMBL" id="JAWJAX010000003">
    <property type="protein sequence ID" value="MDV2910860.1"/>
    <property type="molecule type" value="Genomic_DNA"/>
</dbReference>
<dbReference type="RefSeq" id="WP_002831540.1">
    <property type="nucleotide sequence ID" value="NZ_BJMF01000002.1"/>
</dbReference>
<dbReference type="InterPro" id="IPR036191">
    <property type="entry name" value="RRF_sf"/>
</dbReference>
<dbReference type="FunFam" id="1.10.132.20:FF:000001">
    <property type="entry name" value="Ribosome-recycling factor"/>
    <property type="match status" value="1"/>
</dbReference>
<name>A0AAP3XAA7_PEDAC</name>
<evidence type="ECO:0000313" key="7">
    <source>
        <dbReference type="EMBL" id="MDV2620317.1"/>
    </source>
</evidence>
<accession>A0AAP3XAA7</accession>
<evidence type="ECO:0000313" key="9">
    <source>
        <dbReference type="Proteomes" id="UP001280897"/>
    </source>
</evidence>
<dbReference type="InterPro" id="IPR002661">
    <property type="entry name" value="Ribosome_recyc_fac"/>
</dbReference>
<evidence type="ECO:0000256" key="4">
    <source>
        <dbReference type="ARBA" id="ARBA00022917"/>
    </source>
</evidence>
<organism evidence="7 9">
    <name type="scientific">Pediococcus acidilactici</name>
    <dbReference type="NCBI Taxonomy" id="1254"/>
    <lineage>
        <taxon>Bacteria</taxon>
        <taxon>Bacillati</taxon>
        <taxon>Bacillota</taxon>
        <taxon>Bacilli</taxon>
        <taxon>Lactobacillales</taxon>
        <taxon>Lactobacillaceae</taxon>
        <taxon>Pediococcus</taxon>
        <taxon>Pediococcus acidilactici group</taxon>
    </lineage>
</organism>
<dbReference type="Gene3D" id="3.30.1360.40">
    <property type="match status" value="1"/>
</dbReference>
<dbReference type="Gene3D" id="1.10.132.20">
    <property type="entry name" value="Ribosome-recycling factor"/>
    <property type="match status" value="1"/>
</dbReference>
<proteinExistence type="inferred from homology"/>
<dbReference type="SUPFAM" id="SSF55194">
    <property type="entry name" value="Ribosome recycling factor, RRF"/>
    <property type="match status" value="1"/>
</dbReference>
<protein>
    <recommendedName>
        <fullName evidence="5">Ribosome-recycling factor</fullName>
        <shortName evidence="5">RRF</shortName>
    </recommendedName>
    <alternativeName>
        <fullName evidence="5">Ribosome-releasing factor</fullName>
    </alternativeName>
</protein>
<sequence length="186" mass="20662">MANNEILKTAEEKMHKAHQALERDLGSIRAGRANASLLDRVTVDYYGAPTPLNQMASISIPEPRVLLITPYDKSVLNDIEQALLVADLGINPANDGSAIRLVIPQLTEETRKELAKDVKAEGEKGKVAIRNVRREAMEALKKAHKNGDYNDDEFHDLEKQAQDITDKAIKKVEEIVANKEKEVLEG</sequence>
<keyword evidence="3 5" id="KW-0963">Cytoplasm</keyword>
<dbReference type="PANTHER" id="PTHR20982">
    <property type="entry name" value="RIBOSOME RECYCLING FACTOR"/>
    <property type="match status" value="1"/>
</dbReference>
<feature type="domain" description="Ribosome recycling factor" evidence="6">
    <location>
        <begin position="21"/>
        <end position="184"/>
    </location>
</feature>